<comment type="caution">
    <text evidence="2">The sequence shown here is derived from an EMBL/GenBank/DDBJ whole genome shotgun (WGS) entry which is preliminary data.</text>
</comment>
<gene>
    <name evidence="2" type="ORF">H5410_060503</name>
</gene>
<dbReference type="Proteomes" id="UP000824120">
    <property type="component" value="Chromosome 12"/>
</dbReference>
<name>A0A9J5W5L4_SOLCO</name>
<protein>
    <recommendedName>
        <fullName evidence="1">DUF7746 domain-containing protein</fullName>
    </recommendedName>
</protein>
<proteinExistence type="predicted"/>
<organism evidence="2 3">
    <name type="scientific">Solanum commersonii</name>
    <name type="common">Commerson's wild potato</name>
    <name type="synonym">Commerson's nightshade</name>
    <dbReference type="NCBI Taxonomy" id="4109"/>
    <lineage>
        <taxon>Eukaryota</taxon>
        <taxon>Viridiplantae</taxon>
        <taxon>Streptophyta</taxon>
        <taxon>Embryophyta</taxon>
        <taxon>Tracheophyta</taxon>
        <taxon>Spermatophyta</taxon>
        <taxon>Magnoliopsida</taxon>
        <taxon>eudicotyledons</taxon>
        <taxon>Gunneridae</taxon>
        <taxon>Pentapetalae</taxon>
        <taxon>asterids</taxon>
        <taxon>lamiids</taxon>
        <taxon>Solanales</taxon>
        <taxon>Solanaceae</taxon>
        <taxon>Solanoideae</taxon>
        <taxon>Solaneae</taxon>
        <taxon>Solanum</taxon>
    </lineage>
</organism>
<reference evidence="2 3" key="1">
    <citation type="submission" date="2020-09" db="EMBL/GenBank/DDBJ databases">
        <title>De no assembly of potato wild relative species, Solanum commersonii.</title>
        <authorList>
            <person name="Cho K."/>
        </authorList>
    </citation>
    <scope>NUCLEOTIDE SEQUENCE [LARGE SCALE GENOMIC DNA]</scope>
    <source>
        <strain evidence="2">LZ3.2</strain>
        <tissue evidence="2">Leaf</tissue>
    </source>
</reference>
<keyword evidence="3" id="KW-1185">Reference proteome</keyword>
<dbReference type="Pfam" id="PF24925">
    <property type="entry name" value="DUF7746"/>
    <property type="match status" value="1"/>
</dbReference>
<evidence type="ECO:0000313" key="2">
    <source>
        <dbReference type="EMBL" id="KAG5570737.1"/>
    </source>
</evidence>
<dbReference type="EMBL" id="JACXVP010000012">
    <property type="protein sequence ID" value="KAG5570737.1"/>
    <property type="molecule type" value="Genomic_DNA"/>
</dbReference>
<dbReference type="AlphaFoldDB" id="A0A9J5W5L4"/>
<dbReference type="InterPro" id="IPR056648">
    <property type="entry name" value="DUF7746"/>
</dbReference>
<sequence>MITAGFTGQLKDWWDNYLNQGQRDKILQVIAANRNPLQVRILKLFNKKNICLQKMSAFLANKDWNFKELSINVIDNDKGIELLQSIKDPDISAQIIDKI</sequence>
<evidence type="ECO:0000259" key="1">
    <source>
        <dbReference type="Pfam" id="PF24925"/>
    </source>
</evidence>
<accession>A0A9J5W5L4</accession>
<evidence type="ECO:0000313" key="3">
    <source>
        <dbReference type="Proteomes" id="UP000824120"/>
    </source>
</evidence>
<feature type="domain" description="DUF7746" evidence="1">
    <location>
        <begin position="1"/>
        <end position="29"/>
    </location>
</feature>